<protein>
    <recommendedName>
        <fullName evidence="2">Reverse transcriptase domain-containing protein</fullName>
    </recommendedName>
</protein>
<dbReference type="Gene3D" id="3.30.70.270">
    <property type="match status" value="2"/>
</dbReference>
<dbReference type="InterPro" id="IPR050951">
    <property type="entry name" value="Retrovirus_Pol_polyprotein"/>
</dbReference>
<organism evidence="3 4">
    <name type="scientific">Hibiscus trionum</name>
    <name type="common">Flower of an hour</name>
    <dbReference type="NCBI Taxonomy" id="183268"/>
    <lineage>
        <taxon>Eukaryota</taxon>
        <taxon>Viridiplantae</taxon>
        <taxon>Streptophyta</taxon>
        <taxon>Embryophyta</taxon>
        <taxon>Tracheophyta</taxon>
        <taxon>Spermatophyta</taxon>
        <taxon>Magnoliopsida</taxon>
        <taxon>eudicotyledons</taxon>
        <taxon>Gunneridae</taxon>
        <taxon>Pentapetalae</taxon>
        <taxon>rosids</taxon>
        <taxon>malvids</taxon>
        <taxon>Malvales</taxon>
        <taxon>Malvaceae</taxon>
        <taxon>Malvoideae</taxon>
        <taxon>Hibiscus</taxon>
    </lineage>
</organism>
<evidence type="ECO:0000313" key="3">
    <source>
        <dbReference type="EMBL" id="GMI96881.1"/>
    </source>
</evidence>
<dbReference type="OrthoDB" id="117622at2759"/>
<comment type="caution">
    <text evidence="3">The sequence shown here is derived from an EMBL/GenBank/DDBJ whole genome shotgun (WGS) entry which is preliminary data.</text>
</comment>
<sequence length="447" mass="51609">MEMSWTYQNRTVVLKGLLPGVFNWVPARRCNKLLRGNHSPFTASLLVMEGQLGLKKEGNDLPEDLQEVLKEYGDVFQELSGLPPIRGQEHRITLLDDQQVVKVKPYRYPTSQKDEIERQVNEMMEAGIIRYNNNSFSSPVVMVKKKDGSWRLCVDYRKLNQLTIKDKFPMPIVEELLDELENAKFFSKLDLRAGYHQIRMWEPDVHKTPFKTHEGHYEFLLMPFGSTNAPATFQSLMNRVFKEYLRKSVIVFFDDILVYSRDWETRVRHLKEVLSVLREHMLYGKKNKCCFGEQEVDYLGYVISGGVIVMDNTKVECILNWPTPAIVKDLRGFLGLSGYYRRFIKDYGTIAMPLTNLLKKGWWKWLDVEEAAFIKLKRAISSAPVLTLPDFNAEFSIETDASEMGVGVVLVQKGKPLAFFSRGLGVRHQGLSVYEKEMLAVLMAVKK</sequence>
<dbReference type="CDD" id="cd01647">
    <property type="entry name" value="RT_LTR"/>
    <property type="match status" value="1"/>
</dbReference>
<accession>A0A9W7IKR1</accession>
<proteinExistence type="predicted"/>
<evidence type="ECO:0000313" key="4">
    <source>
        <dbReference type="Proteomes" id="UP001165190"/>
    </source>
</evidence>
<dbReference type="Gene3D" id="3.10.10.10">
    <property type="entry name" value="HIV Type 1 Reverse Transcriptase, subunit A, domain 1"/>
    <property type="match status" value="1"/>
</dbReference>
<dbReference type="Proteomes" id="UP001165190">
    <property type="component" value="Unassembled WGS sequence"/>
</dbReference>
<keyword evidence="1" id="KW-0511">Multifunctional enzyme</keyword>
<name>A0A9W7IKR1_HIBTR</name>
<keyword evidence="4" id="KW-1185">Reference proteome</keyword>
<gene>
    <name evidence="3" type="ORF">HRI_003357400</name>
</gene>
<dbReference type="PROSITE" id="PS50878">
    <property type="entry name" value="RT_POL"/>
    <property type="match status" value="1"/>
</dbReference>
<dbReference type="EMBL" id="BSYR01000030">
    <property type="protein sequence ID" value="GMI96881.1"/>
    <property type="molecule type" value="Genomic_DNA"/>
</dbReference>
<dbReference type="GO" id="GO:0003824">
    <property type="term" value="F:catalytic activity"/>
    <property type="evidence" value="ECO:0007669"/>
    <property type="project" value="UniProtKB-KW"/>
</dbReference>
<evidence type="ECO:0000259" key="2">
    <source>
        <dbReference type="PROSITE" id="PS50878"/>
    </source>
</evidence>
<dbReference type="InterPro" id="IPR041577">
    <property type="entry name" value="RT_RNaseH_2"/>
</dbReference>
<evidence type="ECO:0000256" key="1">
    <source>
        <dbReference type="ARBA" id="ARBA00023268"/>
    </source>
</evidence>
<dbReference type="AlphaFoldDB" id="A0A9W7IKR1"/>
<dbReference type="InterPro" id="IPR000477">
    <property type="entry name" value="RT_dom"/>
</dbReference>
<reference evidence="3" key="1">
    <citation type="submission" date="2023-05" db="EMBL/GenBank/DDBJ databases">
        <title>Genome and transcriptome analyses reveal genes involved in the formation of fine ridges on petal epidermal cells in Hibiscus trionum.</title>
        <authorList>
            <person name="Koshimizu S."/>
            <person name="Masuda S."/>
            <person name="Ishii T."/>
            <person name="Shirasu K."/>
            <person name="Hoshino A."/>
            <person name="Arita M."/>
        </authorList>
    </citation>
    <scope>NUCLEOTIDE SEQUENCE</scope>
    <source>
        <strain evidence="3">Hamamatsu line</strain>
    </source>
</reference>
<dbReference type="PANTHER" id="PTHR37984">
    <property type="entry name" value="PROTEIN CBG26694"/>
    <property type="match status" value="1"/>
</dbReference>
<feature type="domain" description="Reverse transcriptase" evidence="2">
    <location>
        <begin position="124"/>
        <end position="303"/>
    </location>
</feature>
<dbReference type="SUPFAM" id="SSF56672">
    <property type="entry name" value="DNA/RNA polymerases"/>
    <property type="match status" value="1"/>
</dbReference>
<dbReference type="Pfam" id="PF00078">
    <property type="entry name" value="RVT_1"/>
    <property type="match status" value="1"/>
</dbReference>
<dbReference type="InterPro" id="IPR043502">
    <property type="entry name" value="DNA/RNA_pol_sf"/>
</dbReference>
<dbReference type="PANTHER" id="PTHR37984:SF5">
    <property type="entry name" value="PROTEIN NYNRIN-LIKE"/>
    <property type="match status" value="1"/>
</dbReference>
<dbReference type="FunFam" id="3.30.70.270:FF:000020">
    <property type="entry name" value="Transposon Tf2-6 polyprotein-like Protein"/>
    <property type="match status" value="1"/>
</dbReference>
<dbReference type="Pfam" id="PF17919">
    <property type="entry name" value="RT_RNaseH_2"/>
    <property type="match status" value="1"/>
</dbReference>
<dbReference type="InterPro" id="IPR043128">
    <property type="entry name" value="Rev_trsase/Diguanyl_cyclase"/>
</dbReference>